<name>A0ABS2N8J2_9BACI</name>
<dbReference type="EMBL" id="JAFBDZ010000001">
    <property type="protein sequence ID" value="MBM7584159.1"/>
    <property type="molecule type" value="Genomic_DNA"/>
</dbReference>
<dbReference type="SUPFAM" id="SSF55729">
    <property type="entry name" value="Acyl-CoA N-acyltransferases (Nat)"/>
    <property type="match status" value="2"/>
</dbReference>
<dbReference type="Pfam" id="PF00583">
    <property type="entry name" value="Acetyltransf_1"/>
    <property type="match status" value="2"/>
</dbReference>
<accession>A0ABS2N8J2</accession>
<dbReference type="InterPro" id="IPR000182">
    <property type="entry name" value="GNAT_dom"/>
</dbReference>
<dbReference type="Gene3D" id="3.40.630.30">
    <property type="match status" value="2"/>
</dbReference>
<keyword evidence="1" id="KW-0808">Transferase</keyword>
<feature type="domain" description="N-acetyltransferase" evidence="3">
    <location>
        <begin position="141"/>
        <end position="275"/>
    </location>
</feature>
<evidence type="ECO:0000256" key="2">
    <source>
        <dbReference type="ARBA" id="ARBA00023315"/>
    </source>
</evidence>
<dbReference type="InterPro" id="IPR050680">
    <property type="entry name" value="YpeA/RimI_acetyltransf"/>
</dbReference>
<dbReference type="RefSeq" id="WP_205168344.1">
    <property type="nucleotide sequence ID" value="NZ_JAFBDZ010000001.1"/>
</dbReference>
<sequence length="275" mass="32099">MLTEKNILDIQELQKLCENAEDFSLKLNWEMLKTRESSIDDYLYYEGEHLIGFLALYGFGESYELCGMVHPDYRQRGIFTDLFNKAYKSLQVRECEKLLINAPSKSQSAKGFIRSINAEYSFSEYQMEWKSMNVEVDHSEILLRRASTNDKRTIIDLDVKCFNVSEKDAHSFQRVLNNEEGHRYYMIEYKSETVGKINVHTDDKTSYIYGFAVFPEFQGKGIGRNALAQIVLNEAQKEQKIFLEVATKNENALGLYHSIGFQTYQTQDYYLHKPL</sequence>
<evidence type="ECO:0000259" key="3">
    <source>
        <dbReference type="PROSITE" id="PS51186"/>
    </source>
</evidence>
<dbReference type="InterPro" id="IPR016181">
    <property type="entry name" value="Acyl_CoA_acyltransferase"/>
</dbReference>
<proteinExistence type="predicted"/>
<keyword evidence="2" id="KW-0012">Acyltransferase</keyword>
<evidence type="ECO:0000256" key="1">
    <source>
        <dbReference type="ARBA" id="ARBA00022679"/>
    </source>
</evidence>
<dbReference type="PANTHER" id="PTHR43420">
    <property type="entry name" value="ACETYLTRANSFERASE"/>
    <property type="match status" value="1"/>
</dbReference>
<dbReference type="PROSITE" id="PS51186">
    <property type="entry name" value="GNAT"/>
    <property type="match status" value="2"/>
</dbReference>
<comment type="caution">
    <text evidence="4">The sequence shown here is derived from an EMBL/GenBank/DDBJ whole genome shotgun (WGS) entry which is preliminary data.</text>
</comment>
<protein>
    <submittedName>
        <fullName evidence="4">Ribosomal protein S18 acetylase RimI-like enzyme</fullName>
    </submittedName>
</protein>
<evidence type="ECO:0000313" key="5">
    <source>
        <dbReference type="Proteomes" id="UP001646157"/>
    </source>
</evidence>
<keyword evidence="5" id="KW-1185">Reference proteome</keyword>
<reference evidence="4 5" key="1">
    <citation type="submission" date="2021-01" db="EMBL/GenBank/DDBJ databases">
        <title>Genomic Encyclopedia of Type Strains, Phase IV (KMG-IV): sequencing the most valuable type-strain genomes for metagenomic binning, comparative biology and taxonomic classification.</title>
        <authorList>
            <person name="Goeker M."/>
        </authorList>
    </citation>
    <scope>NUCLEOTIDE SEQUENCE [LARGE SCALE GENOMIC DNA]</scope>
    <source>
        <strain evidence="4 5">DSM 24834</strain>
    </source>
</reference>
<feature type="domain" description="N-acetyltransferase" evidence="3">
    <location>
        <begin position="1"/>
        <end position="135"/>
    </location>
</feature>
<gene>
    <name evidence="4" type="ORF">JOC86_000696</name>
</gene>
<dbReference type="Proteomes" id="UP001646157">
    <property type="component" value="Unassembled WGS sequence"/>
</dbReference>
<organism evidence="4 5">
    <name type="scientific">Rossellomorea pakistanensis</name>
    <dbReference type="NCBI Taxonomy" id="992288"/>
    <lineage>
        <taxon>Bacteria</taxon>
        <taxon>Bacillati</taxon>
        <taxon>Bacillota</taxon>
        <taxon>Bacilli</taxon>
        <taxon>Bacillales</taxon>
        <taxon>Bacillaceae</taxon>
        <taxon>Rossellomorea</taxon>
    </lineage>
</organism>
<evidence type="ECO:0000313" key="4">
    <source>
        <dbReference type="EMBL" id="MBM7584159.1"/>
    </source>
</evidence>
<dbReference type="CDD" id="cd04301">
    <property type="entry name" value="NAT_SF"/>
    <property type="match status" value="2"/>
</dbReference>